<gene>
    <name evidence="2" type="ORF">F444_15079</name>
</gene>
<accession>A0A080ZN50</accession>
<sequence length="141" mass="15773">MCFLIVTVSSRSKYQAFTISTSKTDCGLIYNFIGPVIYQAFPRVQQAGFRATCNRFTGYKKESMIQQVDAKSSTIFLKNAKIEISGPRNLTFIVTTPELSQAGKKFILTATSTREFNKWITALQVTALPSLRQITRRSTAA</sequence>
<evidence type="ECO:0000313" key="2">
    <source>
        <dbReference type="EMBL" id="ETO68061.1"/>
    </source>
</evidence>
<evidence type="ECO:0000259" key="1">
    <source>
        <dbReference type="PROSITE" id="PS50003"/>
    </source>
</evidence>
<name>A0A080ZN50_PHYNI</name>
<feature type="non-terminal residue" evidence="2">
    <location>
        <position position="141"/>
    </location>
</feature>
<protein>
    <recommendedName>
        <fullName evidence="1">PH domain-containing protein</fullName>
    </recommendedName>
</protein>
<dbReference type="InterPro" id="IPR001849">
    <property type="entry name" value="PH_domain"/>
</dbReference>
<dbReference type="EMBL" id="ANJA01002783">
    <property type="protein sequence ID" value="ETO68061.1"/>
    <property type="molecule type" value="Genomic_DNA"/>
</dbReference>
<feature type="domain" description="PH" evidence="1">
    <location>
        <begin position="1"/>
        <end position="128"/>
    </location>
</feature>
<dbReference type="Proteomes" id="UP000028582">
    <property type="component" value="Unassembled WGS sequence"/>
</dbReference>
<dbReference type="PROSITE" id="PS50003">
    <property type="entry name" value="PH_DOMAIN"/>
    <property type="match status" value="1"/>
</dbReference>
<dbReference type="AlphaFoldDB" id="A0A080ZN50"/>
<reference evidence="2 3" key="1">
    <citation type="submission" date="2013-11" db="EMBL/GenBank/DDBJ databases">
        <title>The Genome Sequence of Phytophthora parasitica P1976.</title>
        <authorList>
            <consortium name="The Broad Institute Genomics Platform"/>
            <person name="Russ C."/>
            <person name="Tyler B."/>
            <person name="Panabieres F."/>
            <person name="Shan W."/>
            <person name="Tripathy S."/>
            <person name="Grunwald N."/>
            <person name="Machado M."/>
            <person name="Johnson C.S."/>
            <person name="Walker B."/>
            <person name="Young S."/>
            <person name="Zeng Q."/>
            <person name="Gargeya S."/>
            <person name="Fitzgerald M."/>
            <person name="Haas B."/>
            <person name="Abouelleil A."/>
            <person name="Allen A.W."/>
            <person name="Alvarado L."/>
            <person name="Arachchi H.M."/>
            <person name="Berlin A.M."/>
            <person name="Chapman S.B."/>
            <person name="Gainer-Dewar J."/>
            <person name="Goldberg J."/>
            <person name="Griggs A."/>
            <person name="Gujja S."/>
            <person name="Hansen M."/>
            <person name="Howarth C."/>
            <person name="Imamovic A."/>
            <person name="Ireland A."/>
            <person name="Larimer J."/>
            <person name="McCowan C."/>
            <person name="Murphy C."/>
            <person name="Pearson M."/>
            <person name="Poon T.W."/>
            <person name="Priest M."/>
            <person name="Roberts A."/>
            <person name="Saif S."/>
            <person name="Shea T."/>
            <person name="Sisk P."/>
            <person name="Sykes S."/>
            <person name="Wortman J."/>
            <person name="Nusbaum C."/>
            <person name="Birren B."/>
        </authorList>
    </citation>
    <scope>NUCLEOTIDE SEQUENCE [LARGE SCALE GENOMIC DNA]</scope>
    <source>
        <strain evidence="2 3">P1976</strain>
    </source>
</reference>
<dbReference type="Gene3D" id="2.30.29.30">
    <property type="entry name" value="Pleckstrin-homology domain (PH domain)/Phosphotyrosine-binding domain (PTB)"/>
    <property type="match status" value="1"/>
</dbReference>
<organism evidence="2 3">
    <name type="scientific">Phytophthora nicotianae P1976</name>
    <dbReference type="NCBI Taxonomy" id="1317066"/>
    <lineage>
        <taxon>Eukaryota</taxon>
        <taxon>Sar</taxon>
        <taxon>Stramenopiles</taxon>
        <taxon>Oomycota</taxon>
        <taxon>Peronosporomycetes</taxon>
        <taxon>Peronosporales</taxon>
        <taxon>Peronosporaceae</taxon>
        <taxon>Phytophthora</taxon>
    </lineage>
</organism>
<proteinExistence type="predicted"/>
<dbReference type="InterPro" id="IPR011993">
    <property type="entry name" value="PH-like_dom_sf"/>
</dbReference>
<dbReference type="Pfam" id="PF00169">
    <property type="entry name" value="PH"/>
    <property type="match status" value="1"/>
</dbReference>
<dbReference type="SUPFAM" id="SSF50729">
    <property type="entry name" value="PH domain-like"/>
    <property type="match status" value="1"/>
</dbReference>
<comment type="caution">
    <text evidence="2">The sequence shown here is derived from an EMBL/GenBank/DDBJ whole genome shotgun (WGS) entry which is preliminary data.</text>
</comment>
<evidence type="ECO:0000313" key="3">
    <source>
        <dbReference type="Proteomes" id="UP000028582"/>
    </source>
</evidence>